<keyword evidence="2" id="KW-1133">Transmembrane helix</keyword>
<evidence type="ECO:0000256" key="2">
    <source>
        <dbReference type="SAM" id="Phobius"/>
    </source>
</evidence>
<dbReference type="EMBL" id="AGIP01000004">
    <property type="protein sequence ID" value="EHB65269.1"/>
    <property type="molecule type" value="Genomic_DNA"/>
</dbReference>
<keyword evidence="2" id="KW-0472">Membrane</keyword>
<dbReference type="eggNOG" id="COG5281">
    <property type="taxonomic scope" value="Bacteria"/>
</dbReference>
<evidence type="ECO:0008006" key="5">
    <source>
        <dbReference type="Google" id="ProtNLM"/>
    </source>
</evidence>
<feature type="transmembrane region" description="Helical" evidence="2">
    <location>
        <begin position="371"/>
        <end position="392"/>
    </location>
</feature>
<protein>
    <recommendedName>
        <fullName evidence="5">Phage tape measure protein</fullName>
    </recommendedName>
</protein>
<gene>
    <name evidence="3" type="ORF">PaelaDRAFT_2411</name>
</gene>
<name>G4HEK0_9BACL</name>
<dbReference type="AlphaFoldDB" id="G4HEK0"/>
<keyword evidence="2" id="KW-0812">Transmembrane</keyword>
<reference evidence="3 4" key="1">
    <citation type="submission" date="2011-09" db="EMBL/GenBank/DDBJ databases">
        <title>The draft genome of Paenibacillus lactis 154.</title>
        <authorList>
            <consortium name="US DOE Joint Genome Institute (JGI-PGF)"/>
            <person name="Lucas S."/>
            <person name="Han J."/>
            <person name="Lapidus A."/>
            <person name="Cheng J.-F."/>
            <person name="Goodwin L."/>
            <person name="Pitluck S."/>
            <person name="Peters L."/>
            <person name="Land M.L."/>
            <person name="Hauser L."/>
            <person name="Siebers A."/>
            <person name="Thelen M."/>
            <person name="Hugenholtz P."/>
            <person name="Allgaier M."/>
            <person name="Woyke T.J."/>
        </authorList>
    </citation>
    <scope>NUCLEOTIDE SEQUENCE [LARGE SCALE GENOMIC DNA]</scope>
    <source>
        <strain evidence="3 4">154</strain>
    </source>
</reference>
<organism evidence="3 4">
    <name type="scientific">Paenibacillus lactis 154</name>
    <dbReference type="NCBI Taxonomy" id="743719"/>
    <lineage>
        <taxon>Bacteria</taxon>
        <taxon>Bacillati</taxon>
        <taxon>Bacillota</taxon>
        <taxon>Bacilli</taxon>
        <taxon>Bacillales</taxon>
        <taxon>Paenibacillaceae</taxon>
        <taxon>Paenibacillus</taxon>
    </lineage>
</organism>
<accession>G4HEK0</accession>
<dbReference type="PATRIC" id="fig|743719.3.peg.2433"/>
<evidence type="ECO:0000256" key="1">
    <source>
        <dbReference type="SAM" id="Coils"/>
    </source>
</evidence>
<sequence>MTTVSSTLQMYDAMTRPLKNITNALNIVIRTMEQMNRATSRNHNIDRQLAAAKREIASAESQIAEAIEDSTRQQDRFNNSVRRGQRESGRLANTIKGIAASYLTFQGVQQLGGATIGGAMQQQEMVNTFTSRTGNEALGRAIYDQTVNQALKYGQDVNASLLGSMSFMSATMDPKQLTEMNKLAMRLSKLNPTEGLEGAAFSLKELLSGDYTSISERFNISRSMLKDSEARLAGMRGDVDGFIKGMDKMLDQQNLTEEAFEKMLDSPAAKWNRAIQTFKFNMASAGEEGLQSLAPLFDKINAGFESGAFQDTFDMLSWAISGAVRTLLWFLETATQVFTFMRTNWPILGPIVYGVVGALSALALIMAVNRIAMIVGAVATGIQTAALFIQAAAVNGLRVAWAGLNTVMKANVFILLITSIIALAVWLYNLWKTNDQFAAGLMRAWNAILNFFDQIPVFFTWVGNGISDAFNQAKVTVLKIVDSMANGVIDSINSLINALNSLPGVHVGEAMQHIQLGAAAAIEAEAIRQSNAAKLEAAKAGAAAKAAEREAKVVNFLKERAAKRAAEQAEAERKAKGAGKGGGGDYKVPASAMPAVASDKPNKKIDKVGKVGQVDKIKGKVDISSEDLKIMRDIAEMKNIQNFVTLTPTVNLKTGNINNSGDLDTIITKINTRLEEQVASSAKGVYDNG</sequence>
<dbReference type="Proteomes" id="UP000003891">
    <property type="component" value="Unassembled WGS sequence"/>
</dbReference>
<dbReference type="STRING" id="743719.PaelaDRAFT_2411"/>
<proteinExistence type="predicted"/>
<evidence type="ECO:0000313" key="3">
    <source>
        <dbReference type="EMBL" id="EHB65269.1"/>
    </source>
</evidence>
<keyword evidence="1" id="KW-0175">Coiled coil</keyword>
<feature type="coiled-coil region" evidence="1">
    <location>
        <begin position="35"/>
        <end position="76"/>
    </location>
</feature>
<dbReference type="RefSeq" id="WP_007129583.1">
    <property type="nucleotide sequence ID" value="NZ_AGIP01000004.1"/>
</dbReference>
<feature type="transmembrane region" description="Helical" evidence="2">
    <location>
        <begin position="412"/>
        <end position="431"/>
    </location>
</feature>
<evidence type="ECO:0000313" key="4">
    <source>
        <dbReference type="Proteomes" id="UP000003891"/>
    </source>
</evidence>
<dbReference type="OrthoDB" id="1677957at2"/>
<feature type="transmembrane region" description="Helical" evidence="2">
    <location>
        <begin position="345"/>
        <end position="364"/>
    </location>
</feature>